<dbReference type="Proteomes" id="UP000008311">
    <property type="component" value="Unassembled WGS sequence"/>
</dbReference>
<dbReference type="InParanoid" id="B9RAK6"/>
<reference evidence="2" key="1">
    <citation type="journal article" date="2010" name="Nat. Biotechnol.">
        <title>Draft genome sequence of the oilseed species Ricinus communis.</title>
        <authorList>
            <person name="Chan A.P."/>
            <person name="Crabtree J."/>
            <person name="Zhao Q."/>
            <person name="Lorenzi H."/>
            <person name="Orvis J."/>
            <person name="Puiu D."/>
            <person name="Melake-Berhan A."/>
            <person name="Jones K.M."/>
            <person name="Redman J."/>
            <person name="Chen G."/>
            <person name="Cahoon E.B."/>
            <person name="Gedil M."/>
            <person name="Stanke M."/>
            <person name="Haas B.J."/>
            <person name="Wortman J.R."/>
            <person name="Fraser-Liggett C.M."/>
            <person name="Ravel J."/>
            <person name="Rabinowicz P.D."/>
        </authorList>
    </citation>
    <scope>NUCLEOTIDE SEQUENCE [LARGE SCALE GENOMIC DNA]</scope>
    <source>
        <strain evidence="2">cv. Hale</strain>
    </source>
</reference>
<dbReference type="GO" id="GO:0000427">
    <property type="term" value="C:plastid-encoded plastid RNA polymerase complex"/>
    <property type="evidence" value="ECO:0007669"/>
    <property type="project" value="InterPro"/>
</dbReference>
<protein>
    <submittedName>
        <fullName evidence="1">Uncharacterized protein</fullName>
    </submittedName>
</protein>
<sequence>MEAKERGEKYKIDKLRRNIEMDEYDLMHWRRSFEEREALIRDISWYAYPL</sequence>
<dbReference type="STRING" id="3988.B9RAK6"/>
<dbReference type="InterPro" id="IPR044967">
    <property type="entry name" value="PTAC10"/>
</dbReference>
<proteinExistence type="predicted"/>
<dbReference type="GO" id="GO:0003723">
    <property type="term" value="F:RNA binding"/>
    <property type="evidence" value="ECO:0007669"/>
    <property type="project" value="InterPro"/>
</dbReference>
<gene>
    <name evidence="1" type="ORF">RCOM_1507060</name>
</gene>
<dbReference type="EMBL" id="EQ973773">
    <property type="protein sequence ID" value="EEF51833.1"/>
    <property type="molecule type" value="Genomic_DNA"/>
</dbReference>
<organism evidence="1 2">
    <name type="scientific">Ricinus communis</name>
    <name type="common">Castor bean</name>
    <dbReference type="NCBI Taxonomy" id="3988"/>
    <lineage>
        <taxon>Eukaryota</taxon>
        <taxon>Viridiplantae</taxon>
        <taxon>Streptophyta</taxon>
        <taxon>Embryophyta</taxon>
        <taxon>Tracheophyta</taxon>
        <taxon>Spermatophyta</taxon>
        <taxon>Magnoliopsida</taxon>
        <taxon>eudicotyledons</taxon>
        <taxon>Gunneridae</taxon>
        <taxon>Pentapetalae</taxon>
        <taxon>rosids</taxon>
        <taxon>fabids</taxon>
        <taxon>Malpighiales</taxon>
        <taxon>Euphorbiaceae</taxon>
        <taxon>Acalyphoideae</taxon>
        <taxon>Acalypheae</taxon>
        <taxon>Ricinus</taxon>
    </lineage>
</organism>
<accession>B9RAK6</accession>
<dbReference type="PANTHER" id="PTHR36371">
    <property type="entry name" value="PROTEIN PLASTID TRANSCRIPTIONALLY ACTIVE 10"/>
    <property type="match status" value="1"/>
</dbReference>
<name>B9RAK6_RICCO</name>
<evidence type="ECO:0000313" key="2">
    <source>
        <dbReference type="Proteomes" id="UP000008311"/>
    </source>
</evidence>
<dbReference type="PANTHER" id="PTHR36371:SF1">
    <property type="entry name" value="PROTEIN PLASTID TRANSCRIPTIONALLY ACTIVE 10"/>
    <property type="match status" value="1"/>
</dbReference>
<keyword evidence="2" id="KW-1185">Reference proteome</keyword>
<evidence type="ECO:0000313" key="1">
    <source>
        <dbReference type="EMBL" id="EEF51833.1"/>
    </source>
</evidence>
<dbReference type="AlphaFoldDB" id="B9RAK6"/>